<dbReference type="GeneID" id="16695164"/>
<dbReference type="SUPFAM" id="SSF55608">
    <property type="entry name" value="Homing endonucleases"/>
    <property type="match status" value="2"/>
</dbReference>
<dbReference type="Pfam" id="PF00961">
    <property type="entry name" value="LAGLIDADG_1"/>
    <property type="match status" value="2"/>
</dbReference>
<dbReference type="InterPro" id="IPR004860">
    <property type="entry name" value="LAGLIDADG_dom"/>
</dbReference>
<keyword evidence="2" id="KW-0496">Mitochondrion</keyword>
<dbReference type="RefSeq" id="YP_008475213.1">
    <property type="nucleotide sequence ID" value="NC_022171.1"/>
</dbReference>
<reference evidence="2" key="1">
    <citation type="submission" date="2013-04" db="EMBL/GenBank/DDBJ databases">
        <authorList>
            <person name="Hegedusova E."/>
            <person name="Brejova B."/>
            <person name="Nosek J."/>
        </authorList>
    </citation>
    <scope>NUCLEOTIDE SEQUENCE</scope>
    <source>
        <strain evidence="2">CBS 6341</strain>
    </source>
</reference>
<geneLocation type="mitochondrion" evidence="2"/>
<accession>S5TF65</accession>
<organism evidence="2">
    <name type="scientific">Wickerhamomyces mucosus</name>
    <dbReference type="NCBI Taxonomy" id="1378264"/>
    <lineage>
        <taxon>Eukaryota</taxon>
        <taxon>Fungi</taxon>
        <taxon>Dikarya</taxon>
        <taxon>Ascomycota</taxon>
        <taxon>Saccharomycotina</taxon>
        <taxon>Saccharomycetes</taxon>
        <taxon>Phaffomycetales</taxon>
        <taxon>Wickerhamomycetaceae</taxon>
        <taxon>Wickerhamomyces</taxon>
    </lineage>
</organism>
<dbReference type="EMBL" id="KC993197">
    <property type="protein sequence ID" value="AGS44509.1"/>
    <property type="molecule type" value="Genomic_DNA"/>
</dbReference>
<evidence type="ECO:0000259" key="1">
    <source>
        <dbReference type="Pfam" id="PF00961"/>
    </source>
</evidence>
<name>S5TF65_9ASCO</name>
<protein>
    <recommendedName>
        <fullName evidence="1">Homing endonuclease LAGLIDADG domain-containing protein</fullName>
    </recommendedName>
</protein>
<dbReference type="Gene3D" id="3.10.28.10">
    <property type="entry name" value="Homing endonucleases"/>
    <property type="match status" value="2"/>
</dbReference>
<feature type="domain" description="Homing endonuclease LAGLIDADG" evidence="1">
    <location>
        <begin position="19"/>
        <end position="115"/>
    </location>
</feature>
<evidence type="ECO:0000313" key="2">
    <source>
        <dbReference type="EMBL" id="AGS44509.1"/>
    </source>
</evidence>
<feature type="domain" description="Homing endonuclease LAGLIDADG" evidence="1">
    <location>
        <begin position="210"/>
        <end position="292"/>
    </location>
</feature>
<dbReference type="InterPro" id="IPR051289">
    <property type="entry name" value="LAGLIDADG_Endonuclease"/>
</dbReference>
<dbReference type="PANTHER" id="PTHR36181:SF2">
    <property type="entry name" value="INTRON-ENCODED ENDONUCLEASE AI3-RELATED"/>
    <property type="match status" value="1"/>
</dbReference>
<dbReference type="AlphaFoldDB" id="S5TF65"/>
<dbReference type="GO" id="GO:0004519">
    <property type="term" value="F:endonuclease activity"/>
    <property type="evidence" value="ECO:0007669"/>
    <property type="project" value="InterPro"/>
</dbReference>
<dbReference type="GO" id="GO:0005739">
    <property type="term" value="C:mitochondrion"/>
    <property type="evidence" value="ECO:0007669"/>
    <property type="project" value="UniProtKB-ARBA"/>
</dbReference>
<gene>
    <name evidence="2" type="primary">rnl-i3</name>
</gene>
<proteinExistence type="predicted"/>
<sequence>MTNINKKFINNNSISLDYIAGFVHAYGTFTAPLIKGKKKIYINPRFILTENSEYKYHLNLIKKELDNIGNIEENKSSKIIKYTITNLDDLNNKILPIFNKHQVRGNRYYSYLKFKLLIKILKYEYIEYKSDLWLFCILLTTKINPNVSLNKQINYLSLEEQNIIKSNKIPKGINIENLIKLYCPELESIDLLNNKSEVNNSQPLTKEFINGLFDGNGSLSLRLSPIKNNKLGFKVAFKIIQDDLNDHILKELLKFFNNKGSIIKHKTEKNISYLCYNRTELINNIIPNMLNIKNLLNSNIDWYNIKGPNIKLYKLYNFIEICKLLENNNLNDTNILDKVILLIYNTKKNSAGLTYNQFKENLLK</sequence>
<dbReference type="PANTHER" id="PTHR36181">
    <property type="entry name" value="INTRON-ENCODED ENDONUCLEASE AI3-RELATED"/>
    <property type="match status" value="1"/>
</dbReference>
<dbReference type="InterPro" id="IPR027434">
    <property type="entry name" value="Homing_endonucl"/>
</dbReference>